<organism evidence="2 3">
    <name type="scientific">Micromonospora peucetia</name>
    <dbReference type="NCBI Taxonomy" id="47871"/>
    <lineage>
        <taxon>Bacteria</taxon>
        <taxon>Bacillati</taxon>
        <taxon>Actinomycetota</taxon>
        <taxon>Actinomycetes</taxon>
        <taxon>Micromonosporales</taxon>
        <taxon>Micromonosporaceae</taxon>
        <taxon>Micromonospora</taxon>
    </lineage>
</organism>
<accession>A0ABZ1EI13</accession>
<dbReference type="CDD" id="cd06260">
    <property type="entry name" value="DUF820-like"/>
    <property type="match status" value="1"/>
</dbReference>
<dbReference type="RefSeq" id="WP_326564348.1">
    <property type="nucleotide sequence ID" value="NZ_CP109071.1"/>
</dbReference>
<protein>
    <submittedName>
        <fullName evidence="2">Uma2 family endonuclease</fullName>
    </submittedName>
</protein>
<sequence length="192" mass="21661">MTVAPILPERSEWTVDDLDELPKDLPYELVNGRLIVPSPTAVHQDLCVRLLLALEVNCPADYLVSIDLSMRIDRRNEPRPDVVAIRREHADRSPVPVEDALLAVDVLSPTSTFRDLYDKAKVYAHAGVRTYWVVDPLHERMTLTEYTLGPTGEYEVLTHTEDLVVTERPWKVSVDLPALTARRAGLLARDEG</sequence>
<dbReference type="Pfam" id="PF05685">
    <property type="entry name" value="Uma2"/>
    <property type="match status" value="1"/>
</dbReference>
<keyword evidence="2" id="KW-0540">Nuclease</keyword>
<evidence type="ECO:0000313" key="2">
    <source>
        <dbReference type="EMBL" id="WSA33483.1"/>
    </source>
</evidence>
<keyword evidence="3" id="KW-1185">Reference proteome</keyword>
<keyword evidence="2" id="KW-0378">Hydrolase</keyword>
<dbReference type="Proteomes" id="UP001334804">
    <property type="component" value="Chromosome"/>
</dbReference>
<dbReference type="PANTHER" id="PTHR35400:SF3">
    <property type="entry name" value="SLL1072 PROTEIN"/>
    <property type="match status" value="1"/>
</dbReference>
<proteinExistence type="predicted"/>
<dbReference type="PANTHER" id="PTHR35400">
    <property type="entry name" value="SLR1083 PROTEIN"/>
    <property type="match status" value="1"/>
</dbReference>
<gene>
    <name evidence="2" type="ORF">OIE14_05365</name>
</gene>
<dbReference type="InterPro" id="IPR012296">
    <property type="entry name" value="Nuclease_put_TT1808"/>
</dbReference>
<dbReference type="InterPro" id="IPR011335">
    <property type="entry name" value="Restrct_endonuc-II-like"/>
</dbReference>
<name>A0ABZ1EI13_9ACTN</name>
<dbReference type="EMBL" id="CP109071">
    <property type="protein sequence ID" value="WSA33483.1"/>
    <property type="molecule type" value="Genomic_DNA"/>
</dbReference>
<dbReference type="GO" id="GO:0004519">
    <property type="term" value="F:endonuclease activity"/>
    <property type="evidence" value="ECO:0007669"/>
    <property type="project" value="UniProtKB-KW"/>
</dbReference>
<evidence type="ECO:0000313" key="3">
    <source>
        <dbReference type="Proteomes" id="UP001334804"/>
    </source>
</evidence>
<evidence type="ECO:0000259" key="1">
    <source>
        <dbReference type="Pfam" id="PF05685"/>
    </source>
</evidence>
<feature type="domain" description="Putative restriction endonuclease" evidence="1">
    <location>
        <begin position="16"/>
        <end position="161"/>
    </location>
</feature>
<dbReference type="SUPFAM" id="SSF52980">
    <property type="entry name" value="Restriction endonuclease-like"/>
    <property type="match status" value="1"/>
</dbReference>
<reference evidence="2 3" key="1">
    <citation type="submission" date="2022-10" db="EMBL/GenBank/DDBJ databases">
        <title>The complete genomes of actinobacterial strains from the NBC collection.</title>
        <authorList>
            <person name="Joergensen T.S."/>
            <person name="Alvarez Arevalo M."/>
            <person name="Sterndorff E.B."/>
            <person name="Faurdal D."/>
            <person name="Vuksanovic O."/>
            <person name="Mourched A.-S."/>
            <person name="Charusanti P."/>
            <person name="Shaw S."/>
            <person name="Blin K."/>
            <person name="Weber T."/>
        </authorList>
    </citation>
    <scope>NUCLEOTIDE SEQUENCE [LARGE SCALE GENOMIC DNA]</scope>
    <source>
        <strain evidence="2 3">NBC 01809</strain>
    </source>
</reference>
<keyword evidence="2" id="KW-0255">Endonuclease</keyword>
<dbReference type="Gene3D" id="3.90.1570.10">
    <property type="entry name" value="tt1808, chain A"/>
    <property type="match status" value="1"/>
</dbReference>
<dbReference type="InterPro" id="IPR008538">
    <property type="entry name" value="Uma2"/>
</dbReference>